<accession>A0ABU9YZ74</accession>
<dbReference type="RefSeq" id="WP_345919551.1">
    <property type="nucleotide sequence ID" value="NZ_JBDIVE010000004.1"/>
</dbReference>
<dbReference type="InterPro" id="IPR038765">
    <property type="entry name" value="Papain-like_cys_pep_sf"/>
</dbReference>
<dbReference type="PANTHER" id="PTHR33490:SF12">
    <property type="entry name" value="BLL5557 PROTEIN"/>
    <property type="match status" value="1"/>
</dbReference>
<dbReference type="InterPro" id="IPR002931">
    <property type="entry name" value="Transglutaminase-like"/>
</dbReference>
<evidence type="ECO:0000313" key="3">
    <source>
        <dbReference type="Proteomes" id="UP001410394"/>
    </source>
</evidence>
<evidence type="ECO:0000313" key="2">
    <source>
        <dbReference type="EMBL" id="MEN3068782.1"/>
    </source>
</evidence>
<comment type="caution">
    <text evidence="2">The sequence shown here is derived from an EMBL/GenBank/DDBJ whole genome shotgun (WGS) entry which is preliminary data.</text>
</comment>
<evidence type="ECO:0000259" key="1">
    <source>
        <dbReference type="SMART" id="SM00460"/>
    </source>
</evidence>
<proteinExistence type="predicted"/>
<feature type="domain" description="Transglutaminase-like" evidence="1">
    <location>
        <begin position="161"/>
        <end position="225"/>
    </location>
</feature>
<sequence>MVRLRFSLELAYQIGEWPCDFIFNVQAAHTPCQRILNERLSITQPVPCTHYTDVSGNRFMRLRAERGALTVRYEATVDIRHYVDQPDQLMELPIAQLPAEVLPFLYPSRYCESDALHVFAAREFGALPKGYSRVLAIQRWVRSRMTFKSGVSNPNTSALNSIQQGAGVCRDFAHLMIAMCRAVNIPARFTSGIDYGADPALGPTDFHAYVEVFLSHRWYLFDPSGTAIPMGFVRFGSGRDAADVSFATIFGGLQSFVPVLHIEAIADPAQGLDMPRHRPEALSTDAGFGSAV</sequence>
<protein>
    <submittedName>
        <fullName evidence="2">Transglutaminase family protein</fullName>
    </submittedName>
</protein>
<dbReference type="PANTHER" id="PTHR33490">
    <property type="entry name" value="BLR5614 PROTEIN-RELATED"/>
    <property type="match status" value="1"/>
</dbReference>
<dbReference type="Pfam" id="PF01841">
    <property type="entry name" value="Transglut_core"/>
    <property type="match status" value="1"/>
</dbReference>
<gene>
    <name evidence="2" type="ORF">ABDB84_09850</name>
</gene>
<dbReference type="InterPro" id="IPR048930">
    <property type="entry name" value="Bact_transglu_N_2"/>
</dbReference>
<organism evidence="2 3">
    <name type="scientific">Uliginosibacterium sediminicola</name>
    <dbReference type="NCBI Taxonomy" id="2024550"/>
    <lineage>
        <taxon>Bacteria</taxon>
        <taxon>Pseudomonadati</taxon>
        <taxon>Pseudomonadota</taxon>
        <taxon>Betaproteobacteria</taxon>
        <taxon>Rhodocyclales</taxon>
        <taxon>Zoogloeaceae</taxon>
        <taxon>Uliginosibacterium</taxon>
    </lineage>
</organism>
<dbReference type="EMBL" id="JBDIVE010000004">
    <property type="protein sequence ID" value="MEN3068782.1"/>
    <property type="molecule type" value="Genomic_DNA"/>
</dbReference>
<reference evidence="2 3" key="1">
    <citation type="journal article" date="2018" name="Int. J. Syst. Evol. Microbiol.">
        <title>Uliginosibacterium sediminicola sp. nov., isolated from freshwater sediment.</title>
        <authorList>
            <person name="Hwang W.M."/>
            <person name="Kim S.M."/>
            <person name="Kang K."/>
            <person name="Ahn T.Y."/>
        </authorList>
    </citation>
    <scope>NUCLEOTIDE SEQUENCE [LARGE SCALE GENOMIC DNA]</scope>
    <source>
        <strain evidence="2 3">M1-21</strain>
    </source>
</reference>
<dbReference type="Pfam" id="PF21295">
    <property type="entry name" value="Bact_transglu_N_2"/>
    <property type="match status" value="1"/>
</dbReference>
<dbReference type="SMART" id="SM00460">
    <property type="entry name" value="TGc"/>
    <property type="match status" value="1"/>
</dbReference>
<dbReference type="Proteomes" id="UP001410394">
    <property type="component" value="Unassembled WGS sequence"/>
</dbReference>
<dbReference type="SUPFAM" id="SSF54001">
    <property type="entry name" value="Cysteine proteinases"/>
    <property type="match status" value="1"/>
</dbReference>
<name>A0ABU9YZ74_9RHOO</name>
<dbReference type="Gene3D" id="3.10.620.30">
    <property type="match status" value="1"/>
</dbReference>
<keyword evidence="3" id="KW-1185">Reference proteome</keyword>
<dbReference type="Gene3D" id="2.60.40.2250">
    <property type="match status" value="1"/>
</dbReference>